<dbReference type="EMBL" id="JANHOG010002665">
    <property type="protein sequence ID" value="KAJ3521143.1"/>
    <property type="molecule type" value="Genomic_DNA"/>
</dbReference>
<accession>A0ACC1RL88</accession>
<name>A0ACC1RL88_9APHY</name>
<gene>
    <name evidence="1" type="ORF">NM688_g9059</name>
</gene>
<comment type="caution">
    <text evidence="1">The sequence shown here is derived from an EMBL/GenBank/DDBJ whole genome shotgun (WGS) entry which is preliminary data.</text>
</comment>
<protein>
    <submittedName>
        <fullName evidence="1">Uncharacterized protein</fullName>
    </submittedName>
</protein>
<evidence type="ECO:0000313" key="1">
    <source>
        <dbReference type="EMBL" id="KAJ3521143.1"/>
    </source>
</evidence>
<organism evidence="1 2">
    <name type="scientific">Phlebia brevispora</name>
    <dbReference type="NCBI Taxonomy" id="194682"/>
    <lineage>
        <taxon>Eukaryota</taxon>
        <taxon>Fungi</taxon>
        <taxon>Dikarya</taxon>
        <taxon>Basidiomycota</taxon>
        <taxon>Agaricomycotina</taxon>
        <taxon>Agaricomycetes</taxon>
        <taxon>Polyporales</taxon>
        <taxon>Meruliaceae</taxon>
        <taxon>Phlebia</taxon>
    </lineage>
</organism>
<evidence type="ECO:0000313" key="2">
    <source>
        <dbReference type="Proteomes" id="UP001148662"/>
    </source>
</evidence>
<dbReference type="Proteomes" id="UP001148662">
    <property type="component" value="Unassembled WGS sequence"/>
</dbReference>
<keyword evidence="2" id="KW-1185">Reference proteome</keyword>
<proteinExistence type="predicted"/>
<sequence length="163" mass="17733">MQVRAQDEAVVGAVRIKHLSLGAGDLDIELLPAWTRAIGASLEHLSLSFAQVGGVEITRKASACLQHCPELRQLTLCATRTAASASGSCKPISVNPYFWSCALEVFRAALLHAQALECIEFICVDGETHKEYRNAVESVEKLLTEVNKGDTYGREIKASFLCQ</sequence>
<reference evidence="1" key="1">
    <citation type="submission" date="2022-07" db="EMBL/GenBank/DDBJ databases">
        <title>Genome Sequence of Phlebia brevispora.</title>
        <authorList>
            <person name="Buettner E."/>
        </authorList>
    </citation>
    <scope>NUCLEOTIDE SEQUENCE</scope>
    <source>
        <strain evidence="1">MPL23</strain>
    </source>
</reference>